<dbReference type="AlphaFoldDB" id="A0A8I2YED6"/>
<accession>A0A8I2YED6</accession>
<dbReference type="Proteomes" id="UP000683000">
    <property type="component" value="Unassembled WGS sequence"/>
</dbReference>
<feature type="region of interest" description="Disordered" evidence="1">
    <location>
        <begin position="498"/>
        <end position="533"/>
    </location>
</feature>
<evidence type="ECO:0000313" key="3">
    <source>
        <dbReference type="Proteomes" id="UP000683000"/>
    </source>
</evidence>
<name>A0A8I2YED6_9AGAM</name>
<evidence type="ECO:0000313" key="2">
    <source>
        <dbReference type="EMBL" id="KAG6370287.1"/>
    </source>
</evidence>
<sequence length="794" mass="86073">MQSGRVLSVQGLPTVTGSATTTSSTYQGLVSNDAFRLERLTFPAAHLALTIIPSLCKLQPPILLPSLRRIHGLPRIDFATALVVKSAKFAKAIPFTTSLAAMRPEGQQGKLVCHKCFKYYQTRQSLATSMRTASGTSALCYIRAKANLPSPATSRSIVDSVRESTNAARSQASINPPTVAAMTQQSMPPPPVPFSRLSRPRSRGFGPDVHVPLAWPSAGQADHSVSPANSTHFRSTHGASSAPPAGAAAVGYSPQHSVYQANSRYWAAKAHARHPPPPAETYSLDISAVYESSANKRNTRLNTFRCIHEGLKGIDARSTPQQLSSIALVPLIKAYCPEFPWREAELMVRDKRWLNLTTQSATTAHFYNECLVDGKKGAKKFKSGKQFFLYVVVSEKQWDEVELFQENLKATAVTSGRSSQGRRTVVSRCLPSTSASSLMPPSSVTPSTAPSTFATHPARERTGTIFADLSDSDSPSPETTSAALPVLPVAASTDHISSVVPTSLKRSHHRRDSSISESSGVARSPPSKKSAGAAIFTSPDCNHLKHALQSGGRADINVKSGEYDKLNDKFTDSEILVLRYRVEQVDLYLIPIRKLTGHIRVDSSMEALLGTGAFKSAQEIELTLSPLRLTGLGSVPSQRIAGKRPLINPSSGPPKAPLIRTSIGDETQLVVPYVDQSIIDAKDLPPFVVPRLRFVEAGLVFAYSADRTEAPRIPGCKPGSVGTIYLVEEIIDDEFFTSIFTMAALLLCNSPMWRPTKSQNSWHLRSMYNIRRPVGKCISQITKVGNIIVSDSEP</sequence>
<dbReference type="OrthoDB" id="2632196at2759"/>
<keyword evidence="3" id="KW-1185">Reference proteome</keyword>
<feature type="compositionally biased region" description="Low complexity" evidence="1">
    <location>
        <begin position="431"/>
        <end position="456"/>
    </location>
</feature>
<comment type="caution">
    <text evidence="2">The sequence shown here is derived from an EMBL/GenBank/DDBJ whole genome shotgun (WGS) entry which is preliminary data.</text>
</comment>
<dbReference type="EMBL" id="JAGFBS010000054">
    <property type="protein sequence ID" value="KAG6370287.1"/>
    <property type="molecule type" value="Genomic_DNA"/>
</dbReference>
<evidence type="ECO:0000256" key="1">
    <source>
        <dbReference type="SAM" id="MobiDB-lite"/>
    </source>
</evidence>
<feature type="region of interest" description="Disordered" evidence="1">
    <location>
        <begin position="220"/>
        <end position="248"/>
    </location>
</feature>
<gene>
    <name evidence="2" type="ORF">JVT61DRAFT_12238</name>
</gene>
<reference evidence="2" key="1">
    <citation type="submission" date="2021-03" db="EMBL/GenBank/DDBJ databases">
        <title>Evolutionary innovations through gain and loss of genes in the ectomycorrhizal Boletales.</title>
        <authorList>
            <person name="Wu G."/>
            <person name="Miyauchi S."/>
            <person name="Morin E."/>
            <person name="Yang Z.-L."/>
            <person name="Xu J."/>
            <person name="Martin F.M."/>
        </authorList>
    </citation>
    <scope>NUCLEOTIDE SEQUENCE</scope>
    <source>
        <strain evidence="2">BR01</strain>
    </source>
</reference>
<proteinExistence type="predicted"/>
<feature type="compositionally biased region" description="Low complexity" evidence="1">
    <location>
        <begin position="238"/>
        <end position="248"/>
    </location>
</feature>
<organism evidence="2 3">
    <name type="scientific">Boletus reticuloceps</name>
    <dbReference type="NCBI Taxonomy" id="495285"/>
    <lineage>
        <taxon>Eukaryota</taxon>
        <taxon>Fungi</taxon>
        <taxon>Dikarya</taxon>
        <taxon>Basidiomycota</taxon>
        <taxon>Agaricomycotina</taxon>
        <taxon>Agaricomycetes</taxon>
        <taxon>Agaricomycetidae</taxon>
        <taxon>Boletales</taxon>
        <taxon>Boletineae</taxon>
        <taxon>Boletaceae</taxon>
        <taxon>Boletoideae</taxon>
        <taxon>Boletus</taxon>
    </lineage>
</organism>
<protein>
    <submittedName>
        <fullName evidence="2">Uncharacterized protein</fullName>
    </submittedName>
</protein>
<feature type="region of interest" description="Disordered" evidence="1">
    <location>
        <begin position="431"/>
        <end position="457"/>
    </location>
</feature>